<keyword evidence="1" id="KW-0472">Membrane</keyword>
<name>A0AAN6Y4G9_9PEZI</name>
<keyword evidence="1" id="KW-0812">Transmembrane</keyword>
<proteinExistence type="predicted"/>
<evidence type="ECO:0000313" key="3">
    <source>
        <dbReference type="Proteomes" id="UP001301769"/>
    </source>
</evidence>
<gene>
    <name evidence="2" type="ORF">QBC37DRAFT_404527</name>
</gene>
<evidence type="ECO:0000256" key="1">
    <source>
        <dbReference type="SAM" id="Phobius"/>
    </source>
</evidence>
<keyword evidence="3" id="KW-1185">Reference proteome</keyword>
<feature type="transmembrane region" description="Helical" evidence="1">
    <location>
        <begin position="108"/>
        <end position="128"/>
    </location>
</feature>
<evidence type="ECO:0000313" key="2">
    <source>
        <dbReference type="EMBL" id="KAK4209217.1"/>
    </source>
</evidence>
<reference evidence="2" key="1">
    <citation type="journal article" date="2023" name="Mol. Phylogenet. Evol.">
        <title>Genome-scale phylogeny and comparative genomics of the fungal order Sordariales.</title>
        <authorList>
            <person name="Hensen N."/>
            <person name="Bonometti L."/>
            <person name="Westerberg I."/>
            <person name="Brannstrom I.O."/>
            <person name="Guillou S."/>
            <person name="Cros-Aarteil S."/>
            <person name="Calhoun S."/>
            <person name="Haridas S."/>
            <person name="Kuo A."/>
            <person name="Mondo S."/>
            <person name="Pangilinan J."/>
            <person name="Riley R."/>
            <person name="LaButti K."/>
            <person name="Andreopoulos B."/>
            <person name="Lipzen A."/>
            <person name="Chen C."/>
            <person name="Yan M."/>
            <person name="Daum C."/>
            <person name="Ng V."/>
            <person name="Clum A."/>
            <person name="Steindorff A."/>
            <person name="Ohm R.A."/>
            <person name="Martin F."/>
            <person name="Silar P."/>
            <person name="Natvig D.O."/>
            <person name="Lalanne C."/>
            <person name="Gautier V."/>
            <person name="Ament-Velasquez S.L."/>
            <person name="Kruys A."/>
            <person name="Hutchinson M.I."/>
            <person name="Powell A.J."/>
            <person name="Barry K."/>
            <person name="Miller A.N."/>
            <person name="Grigoriev I.V."/>
            <person name="Debuchy R."/>
            <person name="Gladieux P."/>
            <person name="Hiltunen Thoren M."/>
            <person name="Johannesson H."/>
        </authorList>
    </citation>
    <scope>NUCLEOTIDE SEQUENCE</scope>
    <source>
        <strain evidence="2">PSN293</strain>
    </source>
</reference>
<dbReference type="Proteomes" id="UP001301769">
    <property type="component" value="Unassembled WGS sequence"/>
</dbReference>
<dbReference type="AlphaFoldDB" id="A0AAN6Y4G9"/>
<dbReference type="EMBL" id="MU858212">
    <property type="protein sequence ID" value="KAK4209217.1"/>
    <property type="molecule type" value="Genomic_DNA"/>
</dbReference>
<reference evidence="2" key="2">
    <citation type="submission" date="2023-05" db="EMBL/GenBank/DDBJ databases">
        <authorList>
            <consortium name="Lawrence Berkeley National Laboratory"/>
            <person name="Steindorff A."/>
            <person name="Hensen N."/>
            <person name="Bonometti L."/>
            <person name="Westerberg I."/>
            <person name="Brannstrom I.O."/>
            <person name="Guillou S."/>
            <person name="Cros-Aarteil S."/>
            <person name="Calhoun S."/>
            <person name="Haridas S."/>
            <person name="Kuo A."/>
            <person name="Mondo S."/>
            <person name="Pangilinan J."/>
            <person name="Riley R."/>
            <person name="Labutti K."/>
            <person name="Andreopoulos B."/>
            <person name="Lipzen A."/>
            <person name="Chen C."/>
            <person name="Yanf M."/>
            <person name="Daum C."/>
            <person name="Ng V."/>
            <person name="Clum A."/>
            <person name="Ohm R."/>
            <person name="Martin F."/>
            <person name="Silar P."/>
            <person name="Natvig D."/>
            <person name="Lalanne C."/>
            <person name="Gautier V."/>
            <person name="Ament-Velasquez S.L."/>
            <person name="Kruys A."/>
            <person name="Hutchinson M.I."/>
            <person name="Powell A.J."/>
            <person name="Barry K."/>
            <person name="Miller A.N."/>
            <person name="Grigoriev I.V."/>
            <person name="Debuchy R."/>
            <person name="Gladieux P."/>
            <person name="Thoren M.H."/>
            <person name="Johannesson H."/>
        </authorList>
    </citation>
    <scope>NUCLEOTIDE SEQUENCE</scope>
    <source>
        <strain evidence="2">PSN293</strain>
    </source>
</reference>
<comment type="caution">
    <text evidence="2">The sequence shown here is derived from an EMBL/GenBank/DDBJ whole genome shotgun (WGS) entry which is preliminary data.</text>
</comment>
<keyword evidence="1" id="KW-1133">Transmembrane helix</keyword>
<sequence>MSAPASPQPSQISIGDRRDAARLAELNDELSRTIRELVLLHTGRSNVLSLRWLTYLLSHIRTNNRRYRRPLQEDNSSSEHQDWITWIKTAPSRFWHFLRKSRTAISELSIIVLTIVSVVYAGLAINLARDAIDKGQSWSKTSYENALFSTWSAVQSACKENPAVFPVNENMFKDWSKRTGVKCTTKERCVCEVLDPSAYVGDQILSVYYPFLNNCSPSSCGRL</sequence>
<accession>A0AAN6Y4G9</accession>
<protein>
    <submittedName>
        <fullName evidence="2">Uncharacterized protein</fullName>
    </submittedName>
</protein>
<organism evidence="2 3">
    <name type="scientific">Rhypophila decipiens</name>
    <dbReference type="NCBI Taxonomy" id="261697"/>
    <lineage>
        <taxon>Eukaryota</taxon>
        <taxon>Fungi</taxon>
        <taxon>Dikarya</taxon>
        <taxon>Ascomycota</taxon>
        <taxon>Pezizomycotina</taxon>
        <taxon>Sordariomycetes</taxon>
        <taxon>Sordariomycetidae</taxon>
        <taxon>Sordariales</taxon>
        <taxon>Naviculisporaceae</taxon>
        <taxon>Rhypophila</taxon>
    </lineage>
</organism>